<evidence type="ECO:0000313" key="3">
    <source>
        <dbReference type="Proteomes" id="UP000326384"/>
    </source>
</evidence>
<proteinExistence type="predicted"/>
<sequence length="251" mass="29015">MDNDFSYHFIEPDKEIADFVENLGTFQNLSDEAKEVVIIPDGRIDLFFSHSDSEPFHITLLGLETYPEQRYIHPHTLAFVVSFKPLAVEYILQTSIADLLNIGKELSPDFWNFKADDIKDFDACCLKAIQKIKDLLPQKVDERKRKLFELVYASKGEMSVLELSEKTGWSSRQINRYFTKQLGLSLKAYSTILRFRASLEHIAQGRLFPELNYTDQNHFIKEVKKFSGVAPKELSQNKNDRFVLLSVLKGK</sequence>
<dbReference type="RefSeq" id="WP_152289769.1">
    <property type="nucleotide sequence ID" value="NZ_VTPV01000004.1"/>
</dbReference>
<reference evidence="2 3" key="1">
    <citation type="journal article" date="2019" name="Stand. Genomic Sci.">
        <title>Draft Whole-Genome Sequence of a Novel Chryseobacterium viscerum Strain Isolated from Fresh Water at Dripping Springs, New Mexico.</title>
        <authorList>
            <person name="Kyndt J.A."/>
            <person name="Moore T.C."/>
        </authorList>
    </citation>
    <scope>NUCLEOTIDE SEQUENCE [LARGE SCALE GENOMIC DNA]</scope>
    <source>
        <strain evidence="2 3">DPS</strain>
    </source>
</reference>
<dbReference type="Pfam" id="PF20240">
    <property type="entry name" value="DUF6597"/>
    <property type="match status" value="1"/>
</dbReference>
<feature type="domain" description="HTH araC/xylS-type" evidence="1">
    <location>
        <begin position="142"/>
        <end position="237"/>
    </location>
</feature>
<protein>
    <submittedName>
        <fullName evidence="2">Helix-turn-helix transcriptional regulator</fullName>
    </submittedName>
</protein>
<dbReference type="InterPro" id="IPR018060">
    <property type="entry name" value="HTH_AraC"/>
</dbReference>
<dbReference type="PROSITE" id="PS01124">
    <property type="entry name" value="HTH_ARAC_FAMILY_2"/>
    <property type="match status" value="1"/>
</dbReference>
<dbReference type="Gene3D" id="1.10.10.60">
    <property type="entry name" value="Homeodomain-like"/>
    <property type="match status" value="1"/>
</dbReference>
<evidence type="ECO:0000313" key="2">
    <source>
        <dbReference type="EMBL" id="KAB1231292.1"/>
    </source>
</evidence>
<dbReference type="EMBL" id="VTPV01000004">
    <property type="protein sequence ID" value="KAB1231292.1"/>
    <property type="molecule type" value="Genomic_DNA"/>
</dbReference>
<dbReference type="SMART" id="SM00342">
    <property type="entry name" value="HTH_ARAC"/>
    <property type="match status" value="1"/>
</dbReference>
<organism evidence="2 3">
    <name type="scientific">Chryseobacterium viscerum</name>
    <dbReference type="NCBI Taxonomy" id="1037377"/>
    <lineage>
        <taxon>Bacteria</taxon>
        <taxon>Pseudomonadati</taxon>
        <taxon>Bacteroidota</taxon>
        <taxon>Flavobacteriia</taxon>
        <taxon>Flavobacteriales</taxon>
        <taxon>Weeksellaceae</taxon>
        <taxon>Chryseobacterium group</taxon>
        <taxon>Chryseobacterium</taxon>
    </lineage>
</organism>
<comment type="caution">
    <text evidence="2">The sequence shown here is derived from an EMBL/GenBank/DDBJ whole genome shotgun (WGS) entry which is preliminary data.</text>
</comment>
<accession>A0A5N4BSB8</accession>
<gene>
    <name evidence="2" type="ORF">F8D52_09525</name>
</gene>
<dbReference type="InterPro" id="IPR046532">
    <property type="entry name" value="DUF6597"/>
</dbReference>
<name>A0A5N4BSB8_9FLAO</name>
<dbReference type="Proteomes" id="UP000326384">
    <property type="component" value="Unassembled WGS sequence"/>
</dbReference>
<keyword evidence="3" id="KW-1185">Reference proteome</keyword>
<evidence type="ECO:0000259" key="1">
    <source>
        <dbReference type="PROSITE" id="PS01124"/>
    </source>
</evidence>